<name>A0AA85AY33_9TREM</name>
<feature type="region of interest" description="Disordered" evidence="1">
    <location>
        <begin position="279"/>
        <end position="313"/>
    </location>
</feature>
<feature type="region of interest" description="Disordered" evidence="1">
    <location>
        <begin position="431"/>
        <end position="461"/>
    </location>
</feature>
<proteinExistence type="predicted"/>
<feature type="compositionally biased region" description="Acidic residues" evidence="1">
    <location>
        <begin position="325"/>
        <end position="350"/>
    </location>
</feature>
<evidence type="ECO:0000256" key="1">
    <source>
        <dbReference type="SAM" id="MobiDB-lite"/>
    </source>
</evidence>
<protein>
    <submittedName>
        <fullName evidence="3">Flocculation protein FLO11-like</fullName>
    </submittedName>
</protein>
<dbReference type="AlphaFoldDB" id="A0AA85AY33"/>
<accession>A0AA85AY33</accession>
<feature type="compositionally biased region" description="Polar residues" evidence="1">
    <location>
        <begin position="282"/>
        <end position="300"/>
    </location>
</feature>
<dbReference type="WBParaSite" id="SMTH1_16970.1">
    <property type="protein sequence ID" value="SMTH1_16970.1"/>
    <property type="gene ID" value="SMTH1_16970"/>
</dbReference>
<feature type="region of interest" description="Disordered" evidence="1">
    <location>
        <begin position="1"/>
        <end position="24"/>
    </location>
</feature>
<evidence type="ECO:0000313" key="2">
    <source>
        <dbReference type="Proteomes" id="UP000050791"/>
    </source>
</evidence>
<reference evidence="3" key="1">
    <citation type="submission" date="2023-11" db="UniProtKB">
        <authorList>
            <consortium name="WormBaseParasite"/>
        </authorList>
    </citation>
    <scope>IDENTIFICATION</scope>
</reference>
<feature type="compositionally biased region" description="Basic and acidic residues" evidence="1">
    <location>
        <begin position="380"/>
        <end position="409"/>
    </location>
</feature>
<feature type="compositionally biased region" description="Polar residues" evidence="1">
    <location>
        <begin position="357"/>
        <end position="379"/>
    </location>
</feature>
<sequence>MPKSDQPEIDQSSLSTSYKEEESSITDNLLIITNKAAIEYQCGEQSPIHEQSDVMKLSTPTTTASSTLIMTESEEQIHQSTHPTPTHPIEPNAVKCSLEVINEKQDNDQSSSSQHLSNDEERQLVIKNQSSSTYENLIISETKHIEESQSTQLVGDQTDELPPVPPTCPPPINYTLPHVTDRTDESADLMVKQAIDLLDEVVAKSTQIDDISGQGRLLSSVNKCLEYSSSEQVLLDDDNEFDGTRISNILENNENLFDTVATADNSAYSNKMTRIVGETNKNDVSNRPYSPCESTTSASEGSEDIEPFPPPPSAEVLAEVIEEEAGPNIEVVEEEEEEEEEENDEDDDCEENRRKSSSVSTVIEVSLPVTASVSTTQTFDDNKTTDNKPEFSNEEIRDDPLIVDEPNKDDTAISESVKSIVNAESSIVVSTQTNQTEVDGNLTVEESSSTNQNVEMSLSLE</sequence>
<organism evidence="2 3">
    <name type="scientific">Schistosoma mattheei</name>
    <dbReference type="NCBI Taxonomy" id="31246"/>
    <lineage>
        <taxon>Eukaryota</taxon>
        <taxon>Metazoa</taxon>
        <taxon>Spiralia</taxon>
        <taxon>Lophotrochozoa</taxon>
        <taxon>Platyhelminthes</taxon>
        <taxon>Trematoda</taxon>
        <taxon>Digenea</taxon>
        <taxon>Strigeidida</taxon>
        <taxon>Schistosomatoidea</taxon>
        <taxon>Schistosomatidae</taxon>
        <taxon>Schistosoma</taxon>
    </lineage>
</organism>
<evidence type="ECO:0000313" key="3">
    <source>
        <dbReference type="WBParaSite" id="SMTH1_16970.1"/>
    </source>
</evidence>
<dbReference type="Proteomes" id="UP000050791">
    <property type="component" value="Unassembled WGS sequence"/>
</dbReference>
<feature type="region of interest" description="Disordered" evidence="1">
    <location>
        <begin position="325"/>
        <end position="409"/>
    </location>
</feature>